<dbReference type="SUPFAM" id="SSF51695">
    <property type="entry name" value="PLC-like phosphodiesterases"/>
    <property type="match status" value="1"/>
</dbReference>
<protein>
    <recommendedName>
        <fullName evidence="1 6">Phosphoinositide phospholipase C</fullName>
        <ecNumber evidence="1 6">3.1.4.11</ecNumber>
    </recommendedName>
</protein>
<feature type="domain" description="C2" evidence="9">
    <location>
        <begin position="711"/>
        <end position="836"/>
    </location>
</feature>
<dbReference type="SMART" id="SM00239">
    <property type="entry name" value="C2"/>
    <property type="match status" value="1"/>
</dbReference>
<dbReference type="InterPro" id="IPR042531">
    <property type="entry name" value="PLC-beta_C_sf"/>
</dbReference>
<dbReference type="PRINTS" id="PR00390">
    <property type="entry name" value="PHPHLIPASEC"/>
</dbReference>
<feature type="compositionally biased region" description="Basic residues" evidence="8">
    <location>
        <begin position="213"/>
        <end position="222"/>
    </location>
</feature>
<dbReference type="FunFam" id="2.60.40.150:FF:000008">
    <property type="entry name" value="1-phosphatidylinositol 4,5-bisphosphate phosphodiesterase"/>
    <property type="match status" value="1"/>
</dbReference>
<keyword evidence="4 6" id="KW-0443">Lipid metabolism</keyword>
<dbReference type="GO" id="GO:0051209">
    <property type="term" value="P:release of sequestered calcium ion into cytosol"/>
    <property type="evidence" value="ECO:0007669"/>
    <property type="project" value="TreeGrafter"/>
</dbReference>
<dbReference type="EMBL" id="JASPKY010000931">
    <property type="protein sequence ID" value="KAK9680109.1"/>
    <property type="molecule type" value="Genomic_DNA"/>
</dbReference>
<dbReference type="Pfam" id="PF00168">
    <property type="entry name" value="C2"/>
    <property type="match status" value="1"/>
</dbReference>
<dbReference type="PROSITE" id="PS50004">
    <property type="entry name" value="C2"/>
    <property type="match status" value="1"/>
</dbReference>
<gene>
    <name evidence="11" type="ORF">QE152_g39347</name>
</gene>
<evidence type="ECO:0000259" key="10">
    <source>
        <dbReference type="PROSITE" id="PS50008"/>
    </source>
</evidence>
<dbReference type="PROSITE" id="PS50008">
    <property type="entry name" value="PIPLC_Y_DOMAIN"/>
    <property type="match status" value="1"/>
</dbReference>
<dbReference type="Pfam" id="PF03184">
    <property type="entry name" value="DDE_1"/>
    <property type="match status" value="1"/>
</dbReference>
<dbReference type="InterPro" id="IPR000909">
    <property type="entry name" value="PLipase_C_PInositol-sp_X_dom"/>
</dbReference>
<dbReference type="Gene3D" id="1.20.1230.10">
    <property type="entry name" value="Phospholipase C beta, distal C-terminal domain"/>
    <property type="match status" value="1"/>
</dbReference>
<feature type="region of interest" description="Disordered" evidence="8">
    <location>
        <begin position="1023"/>
        <end position="1062"/>
    </location>
</feature>
<dbReference type="InterPro" id="IPR001192">
    <property type="entry name" value="PI-PLC_fam"/>
</dbReference>
<name>A0AAW1HU10_POPJA</name>
<dbReference type="SMART" id="SM00148">
    <property type="entry name" value="PLCXc"/>
    <property type="match status" value="1"/>
</dbReference>
<dbReference type="GO" id="GO:0005737">
    <property type="term" value="C:cytoplasm"/>
    <property type="evidence" value="ECO:0007669"/>
    <property type="project" value="TreeGrafter"/>
</dbReference>
<dbReference type="GO" id="GO:0048015">
    <property type="term" value="P:phosphatidylinositol-mediated signaling"/>
    <property type="evidence" value="ECO:0007669"/>
    <property type="project" value="TreeGrafter"/>
</dbReference>
<evidence type="ECO:0000313" key="12">
    <source>
        <dbReference type="Proteomes" id="UP001458880"/>
    </source>
</evidence>
<dbReference type="Gene3D" id="2.60.40.150">
    <property type="entry name" value="C2 domain"/>
    <property type="match status" value="1"/>
</dbReference>
<dbReference type="Pfam" id="PF00387">
    <property type="entry name" value="PI-PLC-Y"/>
    <property type="match status" value="1"/>
</dbReference>
<accession>A0AAW1HU10</accession>
<dbReference type="GO" id="GO:0004435">
    <property type="term" value="F:phosphatidylinositol-4,5-bisphosphate phospholipase C activity"/>
    <property type="evidence" value="ECO:0007669"/>
    <property type="project" value="UniProtKB-EC"/>
</dbReference>
<dbReference type="InterPro" id="IPR004875">
    <property type="entry name" value="DDE_SF_endonuclease_dom"/>
</dbReference>
<dbReference type="InterPro" id="IPR000008">
    <property type="entry name" value="C2_dom"/>
</dbReference>
<comment type="caution">
    <text evidence="11">The sequence shown here is derived from an EMBL/GenBank/DDBJ whole genome shotgun (WGS) entry which is preliminary data.</text>
</comment>
<dbReference type="Gene3D" id="1.10.238.10">
    <property type="entry name" value="EF-hand"/>
    <property type="match status" value="2"/>
</dbReference>
<dbReference type="Pfam" id="PF09279">
    <property type="entry name" value="EF-hand_like"/>
    <property type="match status" value="1"/>
</dbReference>
<dbReference type="GO" id="GO:0007186">
    <property type="term" value="P:G protein-coupled receptor signaling pathway"/>
    <property type="evidence" value="ECO:0007669"/>
    <property type="project" value="TreeGrafter"/>
</dbReference>
<dbReference type="SUPFAM" id="SSF47473">
    <property type="entry name" value="EF-hand"/>
    <property type="match status" value="2"/>
</dbReference>
<dbReference type="CDD" id="cd08591">
    <property type="entry name" value="PI-PLCc_beta"/>
    <property type="match status" value="1"/>
</dbReference>
<keyword evidence="12" id="KW-1185">Reference proteome</keyword>
<evidence type="ECO:0000256" key="4">
    <source>
        <dbReference type="ARBA" id="ARBA00023098"/>
    </source>
</evidence>
<feature type="compositionally biased region" description="Basic residues" evidence="8">
    <location>
        <begin position="505"/>
        <end position="517"/>
    </location>
</feature>
<dbReference type="InterPro" id="IPR017946">
    <property type="entry name" value="PLC-like_Pdiesterase_TIM-brl"/>
</dbReference>
<keyword evidence="3 6" id="KW-0442">Lipid degradation</keyword>
<feature type="region of interest" description="Disordered" evidence="8">
    <location>
        <begin position="890"/>
        <end position="914"/>
    </location>
</feature>
<evidence type="ECO:0000256" key="2">
    <source>
        <dbReference type="ARBA" id="ARBA00022801"/>
    </source>
</evidence>
<evidence type="ECO:0000256" key="3">
    <source>
        <dbReference type="ARBA" id="ARBA00022963"/>
    </source>
</evidence>
<dbReference type="CDD" id="cd00275">
    <property type="entry name" value="C2_PLC_like"/>
    <property type="match status" value="1"/>
</dbReference>
<keyword evidence="5" id="KW-0807">Transducer</keyword>
<dbReference type="Pfam" id="PF00388">
    <property type="entry name" value="PI-PLC-X"/>
    <property type="match status" value="1"/>
</dbReference>
<dbReference type="PANTHER" id="PTHR10336:SF149">
    <property type="entry name" value="1-PHOSPHATIDYLINOSITOL 4,5-BISPHOSPHATE PHOSPHODIESTERASE CLASSES I AND II"/>
    <property type="match status" value="1"/>
</dbReference>
<comment type="catalytic activity">
    <reaction evidence="6">
        <text>a 1,2-diacyl-sn-glycero-3-phospho-(1D-myo-inositol-4,5-bisphosphate) + H2O = 1D-myo-inositol 1,4,5-trisphosphate + a 1,2-diacyl-sn-glycerol + H(+)</text>
        <dbReference type="Rhea" id="RHEA:33179"/>
        <dbReference type="ChEBI" id="CHEBI:15377"/>
        <dbReference type="ChEBI" id="CHEBI:15378"/>
        <dbReference type="ChEBI" id="CHEBI:17815"/>
        <dbReference type="ChEBI" id="CHEBI:58456"/>
        <dbReference type="ChEBI" id="CHEBI:203600"/>
        <dbReference type="EC" id="3.1.4.11"/>
    </reaction>
</comment>
<evidence type="ECO:0000313" key="11">
    <source>
        <dbReference type="EMBL" id="KAK9680109.1"/>
    </source>
</evidence>
<proteinExistence type="predicted"/>
<dbReference type="SUPFAM" id="SSF49562">
    <property type="entry name" value="C2 domain (Calcium/lipid-binding domain, CaLB)"/>
    <property type="match status" value="1"/>
</dbReference>
<evidence type="ECO:0000259" key="9">
    <source>
        <dbReference type="PROSITE" id="PS50004"/>
    </source>
</evidence>
<feature type="compositionally biased region" description="Acidic residues" evidence="8">
    <location>
        <begin position="549"/>
        <end position="565"/>
    </location>
</feature>
<dbReference type="InterPro" id="IPR011992">
    <property type="entry name" value="EF-hand-dom_pair"/>
</dbReference>
<feature type="coiled-coil region" evidence="7">
    <location>
        <begin position="970"/>
        <end position="997"/>
    </location>
</feature>
<evidence type="ECO:0000256" key="1">
    <source>
        <dbReference type="ARBA" id="ARBA00012368"/>
    </source>
</evidence>
<evidence type="ECO:0000256" key="6">
    <source>
        <dbReference type="RuleBase" id="RU361133"/>
    </source>
</evidence>
<dbReference type="InterPro" id="IPR015359">
    <property type="entry name" value="PLC_EF-hand-like"/>
</dbReference>
<evidence type="ECO:0000256" key="5">
    <source>
        <dbReference type="ARBA" id="ARBA00023224"/>
    </source>
</evidence>
<feature type="coiled-coil region" evidence="7">
    <location>
        <begin position="1168"/>
        <end position="1195"/>
    </location>
</feature>
<dbReference type="SUPFAM" id="SSF69989">
    <property type="entry name" value="C-terminal domain of PLC-beta"/>
    <property type="match status" value="1"/>
</dbReference>
<evidence type="ECO:0000256" key="7">
    <source>
        <dbReference type="SAM" id="Coils"/>
    </source>
</evidence>
<dbReference type="InterPro" id="IPR001711">
    <property type="entry name" value="PLipase_C_Pinositol-sp_Y"/>
</dbReference>
<reference evidence="11 12" key="1">
    <citation type="journal article" date="2024" name="BMC Genomics">
        <title>De novo assembly and annotation of Popillia japonica's genome with initial clues to its potential as an invasive pest.</title>
        <authorList>
            <person name="Cucini C."/>
            <person name="Boschi S."/>
            <person name="Funari R."/>
            <person name="Cardaioli E."/>
            <person name="Iannotti N."/>
            <person name="Marturano G."/>
            <person name="Paoli F."/>
            <person name="Bruttini M."/>
            <person name="Carapelli A."/>
            <person name="Frati F."/>
            <person name="Nardi F."/>
        </authorList>
    </citation>
    <scope>NUCLEOTIDE SEQUENCE [LARGE SCALE GENOMIC DNA]</scope>
    <source>
        <strain evidence="11">DMR45628</strain>
    </source>
</reference>
<feature type="compositionally biased region" description="Basic and acidic residues" evidence="8">
    <location>
        <begin position="576"/>
        <end position="586"/>
    </location>
</feature>
<sequence>MKGNALPAHVYNYGETNITDDPGAKQVSVPRATKRVERVQEHSRTSPKKIVIGYNLASHFSPRVGQAAITNNIYMTPLPANSAHLMQPLDVSVFAPMKRKWREVLNSWRKECRRKKRKWREVLNSWRKECRRKGSIPKQQFPTLLNRLWSHITDNAATNLQSGFRATGLSPFDPERVLAKIPGSESTSERVLDSSLLDFLKQSRGYSDEQAMHRKRGKKNNSHTRPTNGKSQRPKRRRAHVRVIRVGTPKRHNMSITQLVDFLNKTQRDPRLNEILYPYANTARAKDILAQYEPNKRDPRLNEILYPYANTARAKDILAQYEPNKYNVQKGQLSFDGFLRYLMSEDNNIISQNTLDLSNDMDQPLAHYFINSSHNTYLTGHQLTGKSSVEMYRQCLLAGCRCVELDFWNSKEEPVIVHGYTLVQDIPAKEVLEAIAESAFKTSDYPVVLSFENHCNPRQQAKIANYCRDIFGDMLLDAPLESHKVEPGISLPPPSLLKRKIIIKNKKKHHHHHHHKKVADTPDQPTGNGDVPHHAPPLQTRQGSKESTATEEEDTSSEEEAETADIESVPIDQADGTEHKQPAKETEAGAEISALVNYVQPVHFSSFESAQKRNRSYEMSSFDEKQATTLLKEKPIEFVNYNKQQLSRVYPQGTRFDSSNFMPQVFWNAGCQLVALNYQTLDLAMQLNLGIFEYNMRCGYLLKPEFMRRMDRRMDPFAESTVDGIIAGTVKITVISGQFLTDKRVGTYVEVDMYGLPADTVRKRYRTKVVSNNGINPVYDEEPFVFKKVVLPELASIRIAAYEESGKFLGHRILSVVGLCPGYRHVNLRNELGQPHPTATLFLHIVVKDYVPDGFADFAEALANPIKYQSDLEKRTQQLSVLTDDMDPATETVCEEQPKKPKESISNGSPMNKPTLVSGVDSVDIVAENDSSSPAPPAIAQEVVVTNKIECKEEKVEEFVAEPLEKIMENKLVKEKKLELDKKLESLRKKHEKKKMTLQTQKSGENKGFINIKFKKRFSKTNLPIESPSQEPLSNMGESQDASSTTTTTAVGGDQQQPIIKRSESERILAVNRDFVTQERELREKYHEVIFSTAEKIMQTSQGNQIKALKTQFDMEIMELMRRLQADRRDQVKELAKKHKDRDELVRVKREVATNMVDRGVLEREKLNQAFQQRIGDLEKQHEAVRSALADQRAKAKMALSKEFETRLARVEAEASVQ</sequence>
<dbReference type="GO" id="GO:0003676">
    <property type="term" value="F:nucleic acid binding"/>
    <property type="evidence" value="ECO:0007669"/>
    <property type="project" value="InterPro"/>
</dbReference>
<dbReference type="InterPro" id="IPR035892">
    <property type="entry name" value="C2_domain_sf"/>
</dbReference>
<dbReference type="GO" id="GO:0016042">
    <property type="term" value="P:lipid catabolic process"/>
    <property type="evidence" value="ECO:0007669"/>
    <property type="project" value="UniProtKB-KW"/>
</dbReference>
<dbReference type="PANTHER" id="PTHR10336">
    <property type="entry name" value="PHOSPHOINOSITIDE-SPECIFIC PHOSPHOLIPASE C FAMILY PROTEIN"/>
    <property type="match status" value="1"/>
</dbReference>
<dbReference type="EC" id="3.1.4.11" evidence="1 6"/>
<dbReference type="Gene3D" id="3.20.20.190">
    <property type="entry name" value="Phosphatidylinositol (PI) phosphodiesterase"/>
    <property type="match status" value="1"/>
</dbReference>
<feature type="region of interest" description="Disordered" evidence="8">
    <location>
        <begin position="505"/>
        <end position="586"/>
    </location>
</feature>
<keyword evidence="2 6" id="KW-0378">Hydrolase</keyword>
<keyword evidence="7" id="KW-0175">Coiled coil</keyword>
<feature type="region of interest" description="Disordered" evidence="8">
    <location>
        <begin position="206"/>
        <end position="239"/>
    </location>
</feature>
<feature type="domain" description="PI-PLC Y-box" evidence="10">
    <location>
        <begin position="592"/>
        <end position="708"/>
    </location>
</feature>
<dbReference type="Proteomes" id="UP001458880">
    <property type="component" value="Unassembled WGS sequence"/>
</dbReference>
<dbReference type="AlphaFoldDB" id="A0AAW1HU10"/>
<feature type="compositionally biased region" description="Polar residues" evidence="8">
    <location>
        <begin position="1023"/>
        <end position="1041"/>
    </location>
</feature>
<dbReference type="GO" id="GO:0046488">
    <property type="term" value="P:phosphatidylinositol metabolic process"/>
    <property type="evidence" value="ECO:0007669"/>
    <property type="project" value="TreeGrafter"/>
</dbReference>
<dbReference type="SMART" id="SM00149">
    <property type="entry name" value="PLCYc"/>
    <property type="match status" value="1"/>
</dbReference>
<evidence type="ECO:0000256" key="8">
    <source>
        <dbReference type="SAM" id="MobiDB-lite"/>
    </source>
</evidence>
<dbReference type="PROSITE" id="PS50007">
    <property type="entry name" value="PIPLC_X_DOMAIN"/>
    <property type="match status" value="1"/>
</dbReference>
<organism evidence="11 12">
    <name type="scientific">Popillia japonica</name>
    <name type="common">Japanese beetle</name>
    <dbReference type="NCBI Taxonomy" id="7064"/>
    <lineage>
        <taxon>Eukaryota</taxon>
        <taxon>Metazoa</taxon>
        <taxon>Ecdysozoa</taxon>
        <taxon>Arthropoda</taxon>
        <taxon>Hexapoda</taxon>
        <taxon>Insecta</taxon>
        <taxon>Pterygota</taxon>
        <taxon>Neoptera</taxon>
        <taxon>Endopterygota</taxon>
        <taxon>Coleoptera</taxon>
        <taxon>Polyphaga</taxon>
        <taxon>Scarabaeiformia</taxon>
        <taxon>Scarabaeidae</taxon>
        <taxon>Rutelinae</taxon>
        <taxon>Popillia</taxon>
    </lineage>
</organism>